<keyword evidence="3" id="KW-0732">Signal</keyword>
<gene>
    <name evidence="5" type="ORF">MENT_LOCUS11543</name>
</gene>
<feature type="signal peptide" evidence="3">
    <location>
        <begin position="1"/>
        <end position="19"/>
    </location>
</feature>
<organism evidence="5 6">
    <name type="scientific">Meloidogyne enterolobii</name>
    <name type="common">Root-knot nematode worm</name>
    <name type="synonym">Meloidogyne mayaguensis</name>
    <dbReference type="NCBI Taxonomy" id="390850"/>
    <lineage>
        <taxon>Eukaryota</taxon>
        <taxon>Metazoa</taxon>
        <taxon>Ecdysozoa</taxon>
        <taxon>Nematoda</taxon>
        <taxon>Chromadorea</taxon>
        <taxon>Rhabditida</taxon>
        <taxon>Tylenchina</taxon>
        <taxon>Tylenchomorpha</taxon>
        <taxon>Tylenchoidea</taxon>
        <taxon>Meloidogynidae</taxon>
        <taxon>Meloidogyninae</taxon>
        <taxon>Meloidogyne</taxon>
    </lineage>
</organism>
<feature type="region of interest" description="Disordered" evidence="2">
    <location>
        <begin position="99"/>
        <end position="120"/>
    </location>
</feature>
<protein>
    <recommendedName>
        <fullName evidence="4">J domain-containing protein</fullName>
    </recommendedName>
</protein>
<evidence type="ECO:0000256" key="3">
    <source>
        <dbReference type="SAM" id="SignalP"/>
    </source>
</evidence>
<evidence type="ECO:0000256" key="2">
    <source>
        <dbReference type="SAM" id="MobiDB-lite"/>
    </source>
</evidence>
<dbReference type="Gene3D" id="1.10.287.110">
    <property type="entry name" value="DnaJ domain"/>
    <property type="match status" value="1"/>
</dbReference>
<evidence type="ECO:0000259" key="4">
    <source>
        <dbReference type="PROSITE" id="PS50076"/>
    </source>
</evidence>
<keyword evidence="1" id="KW-0143">Chaperone</keyword>
<dbReference type="InterPro" id="IPR036869">
    <property type="entry name" value="J_dom_sf"/>
</dbReference>
<dbReference type="InterPro" id="IPR001623">
    <property type="entry name" value="DnaJ_domain"/>
</dbReference>
<feature type="domain" description="J" evidence="4">
    <location>
        <begin position="22"/>
        <end position="87"/>
    </location>
</feature>
<dbReference type="PRINTS" id="PR00625">
    <property type="entry name" value="JDOMAIN"/>
</dbReference>
<dbReference type="SMART" id="SM00271">
    <property type="entry name" value="DnaJ"/>
    <property type="match status" value="1"/>
</dbReference>
<accession>A0A6V7UDB3</accession>
<reference evidence="5 6" key="1">
    <citation type="submission" date="2020-08" db="EMBL/GenBank/DDBJ databases">
        <authorList>
            <person name="Koutsovoulos G."/>
            <person name="Danchin GJ E."/>
        </authorList>
    </citation>
    <scope>NUCLEOTIDE SEQUENCE [LARGE SCALE GENOMIC DNA]</scope>
</reference>
<dbReference type="AlphaFoldDB" id="A0A6V7UDB3"/>
<dbReference type="CDD" id="cd06257">
    <property type="entry name" value="DnaJ"/>
    <property type="match status" value="1"/>
</dbReference>
<dbReference type="PROSITE" id="PS50076">
    <property type="entry name" value="DNAJ_2"/>
    <property type="match status" value="1"/>
</dbReference>
<name>A0A6V7UDB3_MELEN</name>
<dbReference type="PANTHER" id="PTHR44145:SF3">
    <property type="entry name" value="DNAJ HOMOLOG SUBFAMILY A MEMBER 3, MITOCHONDRIAL"/>
    <property type="match status" value="1"/>
</dbReference>
<dbReference type="SUPFAM" id="SSF46565">
    <property type="entry name" value="Chaperone J-domain"/>
    <property type="match status" value="1"/>
</dbReference>
<dbReference type="OrthoDB" id="10250354at2759"/>
<sequence>MHFYFNTLFLLIFLVIVEAIPDHYKTLDVSQNASIEEIKKAYKKLMLKHHPDKNKNDPKALEISQKITEAYGVLSDEEKRKTYDNEWRSFYGYSNPTFSGSAKSPDGSSPTSEGSPFTTFGGNWSQGTQGFTNFGFSGFNYSGGSSSGCFSGCINSMMSII</sequence>
<feature type="chain" id="PRO_5028188269" description="J domain-containing protein" evidence="3">
    <location>
        <begin position="20"/>
        <end position="161"/>
    </location>
</feature>
<dbReference type="PANTHER" id="PTHR44145">
    <property type="entry name" value="DNAJ HOMOLOG SUBFAMILY A MEMBER 3, MITOCHONDRIAL"/>
    <property type="match status" value="1"/>
</dbReference>
<evidence type="ECO:0000256" key="1">
    <source>
        <dbReference type="ARBA" id="ARBA00023186"/>
    </source>
</evidence>
<dbReference type="Proteomes" id="UP000580250">
    <property type="component" value="Unassembled WGS sequence"/>
</dbReference>
<comment type="caution">
    <text evidence="5">The sequence shown here is derived from an EMBL/GenBank/DDBJ whole genome shotgun (WGS) entry which is preliminary data.</text>
</comment>
<dbReference type="InterPro" id="IPR051938">
    <property type="entry name" value="Apopto_cytoskel_mod"/>
</dbReference>
<evidence type="ECO:0000313" key="6">
    <source>
        <dbReference type="Proteomes" id="UP000580250"/>
    </source>
</evidence>
<evidence type="ECO:0000313" key="5">
    <source>
        <dbReference type="EMBL" id="CAD2154575.1"/>
    </source>
</evidence>
<dbReference type="EMBL" id="CAJEWN010000056">
    <property type="protein sequence ID" value="CAD2154575.1"/>
    <property type="molecule type" value="Genomic_DNA"/>
</dbReference>
<proteinExistence type="predicted"/>
<dbReference type="Pfam" id="PF00226">
    <property type="entry name" value="DnaJ"/>
    <property type="match status" value="1"/>
</dbReference>